<dbReference type="AlphaFoldDB" id="A0A8J2FSM7"/>
<proteinExistence type="predicted"/>
<accession>A0A8J2FSM7</accession>
<dbReference type="Proteomes" id="UP000663859">
    <property type="component" value="Unassembled WGS sequence"/>
</dbReference>
<dbReference type="RefSeq" id="WP_174583350.1">
    <property type="nucleotide sequence ID" value="NZ_CAJNOB010000024.1"/>
</dbReference>
<keyword evidence="2" id="KW-1185">Reference proteome</keyword>
<evidence type="ECO:0000313" key="1">
    <source>
        <dbReference type="EMBL" id="CAF0699834.1"/>
    </source>
</evidence>
<comment type="caution">
    <text evidence="1">The sequence shown here is derived from an EMBL/GenBank/DDBJ whole genome shotgun (WGS) entry which is preliminary data.</text>
</comment>
<evidence type="ECO:0000313" key="2">
    <source>
        <dbReference type="Proteomes" id="UP000663859"/>
    </source>
</evidence>
<reference evidence="1" key="1">
    <citation type="submission" date="2021-02" db="EMBL/GenBank/DDBJ databases">
        <authorList>
            <person name="Cremers G."/>
            <person name="Picone N."/>
        </authorList>
    </citation>
    <scope>NUCLEOTIDE SEQUENCE</scope>
    <source>
        <strain evidence="1">PQ17</strain>
    </source>
</reference>
<protein>
    <submittedName>
        <fullName evidence="1">Uncharacterized protein</fullName>
    </submittedName>
</protein>
<dbReference type="EMBL" id="CAJNOB010000024">
    <property type="protein sequence ID" value="CAF0699834.1"/>
    <property type="molecule type" value="Genomic_DNA"/>
</dbReference>
<name>A0A8J2FSM7_9BACT</name>
<organism evidence="1 2">
    <name type="scientific">Candidatus Methylacidithermus pantelleriae</name>
    <dbReference type="NCBI Taxonomy" id="2744239"/>
    <lineage>
        <taxon>Bacteria</taxon>
        <taxon>Pseudomonadati</taxon>
        <taxon>Verrucomicrobiota</taxon>
        <taxon>Methylacidiphilae</taxon>
        <taxon>Methylacidiphilales</taxon>
        <taxon>Methylacidiphilaceae</taxon>
        <taxon>Candidatus Methylacidithermus</taxon>
    </lineage>
</organism>
<gene>
    <name evidence="1" type="ORF">MPNT_300012</name>
</gene>
<sequence>MSQANFAIFLSLAFLIHISGCLFQAHEKTEDRDNIQHSRSQFPSILRLMKERENCQLTEEDRFVLTYLGLESSRLPTMSSWERRWERLSWTVQDAFDYLLPRRFPEKITEVHRVRLTSVKHVDYADLPKIVGTRFLSYDPPTNPNVRCCVEALVEWDKRKTHHFRYLPEAVDFLAAKRIDHRTGEPSWDFLFTLHQTSSQREAKEDPRSQKNVSDCPFNEEDRLILTYNRIFDPDAHIYKLSKAKEFQRDLMTQNITVRNPNLVSLRHVDCSGIPSDLRWEYFDHYRPDLRRDVLQDPDVVCCAEAVVEWDRGQGSKYIHLVSDFLAAKSRFGDWYRLPHENNYTLDIYKTQAP</sequence>